<evidence type="ECO:0000256" key="6">
    <source>
        <dbReference type="ARBA" id="ARBA00022824"/>
    </source>
</evidence>
<dbReference type="PANTHER" id="PTHR12317">
    <property type="entry name" value="DIACYLGLYCEROL O-ACYLTRANSFERASE"/>
    <property type="match status" value="1"/>
</dbReference>
<proteinExistence type="inferred from homology"/>
<sequence length="379" mass="43865">MNLKLIIGTFRKVNYNFQFLIVYNKIRRLTDINMLLCGSTNHSSNIHTLFSEITDRYKCYGANEQHLNKGVPGAMPQKGQMAFLGIKFAPLTTPIKSHLRALAAVTWLISMTFGGVIGAFIGLYLILYTRFWWIMLLYLFWMWVIDKDVAERGGRRSRWAKSWTWWKYLNEYFPLKLVKLSGVELDPSKNYLMCCFPHGMLPSGVFNAFVYEHSGYNSYFPNHTNYLATLAPQFILPFGRELILEPRRRFRLRQYILSKPGGGNACIVVVGGAKEAYYCKPGSYTLILKERKGFVRLALRQGAPLVPVFSFGETDLYDQLDWPPLRWFQEKLRKWIALAPVVPIGRGFFQYSFGLIPRNRPVTTVECALDWLKLDDFPV</sequence>
<evidence type="ECO:0000256" key="7">
    <source>
        <dbReference type="ARBA" id="ARBA00022989"/>
    </source>
</evidence>
<keyword evidence="8" id="KW-0443">Lipid metabolism</keyword>
<dbReference type="EMBL" id="JAPWTK010000187">
    <property type="protein sequence ID" value="KAJ8946388.1"/>
    <property type="molecule type" value="Genomic_DNA"/>
</dbReference>
<keyword evidence="13" id="KW-1185">Reference proteome</keyword>
<keyword evidence="10" id="KW-0012">Acyltransferase</keyword>
<evidence type="ECO:0000256" key="3">
    <source>
        <dbReference type="ARBA" id="ARBA00022516"/>
    </source>
</evidence>
<evidence type="ECO:0000256" key="10">
    <source>
        <dbReference type="ARBA" id="ARBA00023315"/>
    </source>
</evidence>
<protein>
    <recommendedName>
        <fullName evidence="11">Acyltransferase</fullName>
        <ecNumber evidence="11">2.3.1.-</ecNumber>
    </recommendedName>
</protein>
<evidence type="ECO:0000313" key="13">
    <source>
        <dbReference type="Proteomes" id="UP001162162"/>
    </source>
</evidence>
<keyword evidence="3" id="KW-0444">Lipid biosynthesis</keyword>
<evidence type="ECO:0000256" key="11">
    <source>
        <dbReference type="RuleBase" id="RU367023"/>
    </source>
</evidence>
<comment type="subcellular location">
    <subcellularLocation>
        <location evidence="1 11">Endoplasmic reticulum membrane</location>
        <topology evidence="1 11">Multi-pass membrane protein</topology>
    </subcellularLocation>
</comment>
<dbReference type="EC" id="2.3.1.-" evidence="11"/>
<evidence type="ECO:0000256" key="9">
    <source>
        <dbReference type="ARBA" id="ARBA00023136"/>
    </source>
</evidence>
<dbReference type="Pfam" id="PF03982">
    <property type="entry name" value="DAGAT"/>
    <property type="match status" value="1"/>
</dbReference>
<accession>A0AAV8Y7G3</accession>
<keyword evidence="7 11" id="KW-1133">Transmembrane helix</keyword>
<keyword evidence="6 11" id="KW-0256">Endoplasmic reticulum</keyword>
<dbReference type="GO" id="GO:0005789">
    <property type="term" value="C:endoplasmic reticulum membrane"/>
    <property type="evidence" value="ECO:0007669"/>
    <property type="project" value="UniProtKB-SubCell"/>
</dbReference>
<keyword evidence="4 11" id="KW-0808">Transferase</keyword>
<comment type="similarity">
    <text evidence="2 11">Belongs to the diacylglycerol acyltransferase family.</text>
</comment>
<evidence type="ECO:0000256" key="8">
    <source>
        <dbReference type="ARBA" id="ARBA00023098"/>
    </source>
</evidence>
<name>A0AAV8Y7G3_9CUCU</name>
<gene>
    <name evidence="12" type="ORF">NQ318_011794</name>
</gene>
<dbReference type="InterPro" id="IPR007130">
    <property type="entry name" value="DAGAT"/>
</dbReference>
<keyword evidence="9 11" id="KW-0472">Membrane</keyword>
<dbReference type="GO" id="GO:0004144">
    <property type="term" value="F:diacylglycerol O-acyltransferase activity"/>
    <property type="evidence" value="ECO:0007669"/>
    <property type="project" value="TreeGrafter"/>
</dbReference>
<dbReference type="GO" id="GO:0019432">
    <property type="term" value="P:triglyceride biosynthetic process"/>
    <property type="evidence" value="ECO:0007669"/>
    <property type="project" value="TreeGrafter"/>
</dbReference>
<dbReference type="PANTHER" id="PTHR12317:SF79">
    <property type="entry name" value="ACYLTRANSFERASE"/>
    <property type="match status" value="1"/>
</dbReference>
<dbReference type="AlphaFoldDB" id="A0AAV8Y7G3"/>
<reference evidence="12" key="1">
    <citation type="journal article" date="2023" name="Insect Mol. Biol.">
        <title>Genome sequencing provides insights into the evolution of gene families encoding plant cell wall-degrading enzymes in longhorned beetles.</title>
        <authorList>
            <person name="Shin N.R."/>
            <person name="Okamura Y."/>
            <person name="Kirsch R."/>
            <person name="Pauchet Y."/>
        </authorList>
    </citation>
    <scope>NUCLEOTIDE SEQUENCE</scope>
    <source>
        <strain evidence="12">AMC_N1</strain>
    </source>
</reference>
<evidence type="ECO:0000256" key="5">
    <source>
        <dbReference type="ARBA" id="ARBA00022692"/>
    </source>
</evidence>
<feature type="transmembrane region" description="Helical" evidence="11">
    <location>
        <begin position="101"/>
        <end position="125"/>
    </location>
</feature>
<organism evidence="12 13">
    <name type="scientific">Aromia moschata</name>
    <dbReference type="NCBI Taxonomy" id="1265417"/>
    <lineage>
        <taxon>Eukaryota</taxon>
        <taxon>Metazoa</taxon>
        <taxon>Ecdysozoa</taxon>
        <taxon>Arthropoda</taxon>
        <taxon>Hexapoda</taxon>
        <taxon>Insecta</taxon>
        <taxon>Pterygota</taxon>
        <taxon>Neoptera</taxon>
        <taxon>Endopterygota</taxon>
        <taxon>Coleoptera</taxon>
        <taxon>Polyphaga</taxon>
        <taxon>Cucujiformia</taxon>
        <taxon>Chrysomeloidea</taxon>
        <taxon>Cerambycidae</taxon>
        <taxon>Cerambycinae</taxon>
        <taxon>Callichromatini</taxon>
        <taxon>Aromia</taxon>
    </lineage>
</organism>
<evidence type="ECO:0000256" key="2">
    <source>
        <dbReference type="ARBA" id="ARBA00005420"/>
    </source>
</evidence>
<evidence type="ECO:0000256" key="4">
    <source>
        <dbReference type="ARBA" id="ARBA00022679"/>
    </source>
</evidence>
<keyword evidence="5 11" id="KW-0812">Transmembrane</keyword>
<dbReference type="Proteomes" id="UP001162162">
    <property type="component" value="Unassembled WGS sequence"/>
</dbReference>
<comment type="caution">
    <text evidence="12">The sequence shown here is derived from an EMBL/GenBank/DDBJ whole genome shotgun (WGS) entry which is preliminary data.</text>
</comment>
<evidence type="ECO:0000313" key="12">
    <source>
        <dbReference type="EMBL" id="KAJ8946388.1"/>
    </source>
</evidence>
<evidence type="ECO:0000256" key="1">
    <source>
        <dbReference type="ARBA" id="ARBA00004477"/>
    </source>
</evidence>
<feature type="transmembrane region" description="Helical" evidence="11">
    <location>
        <begin position="131"/>
        <end position="149"/>
    </location>
</feature>